<sequence length="77" mass="9017">NNFREAAEDFGILKLTYAMILQGKHYRAWKTFVRTGEAPDKAFRILGDIIIYAFIMYTIGCDEGKWKHEQEVLEDDD</sequence>
<accession>A0A0F9D3R6</accession>
<name>A0A0F9D3R6_9ZZZZ</name>
<gene>
    <name evidence="1" type="ORF">LCGC14_2535780</name>
</gene>
<feature type="non-terminal residue" evidence="1">
    <location>
        <position position="1"/>
    </location>
</feature>
<comment type="caution">
    <text evidence="1">The sequence shown here is derived from an EMBL/GenBank/DDBJ whole genome shotgun (WGS) entry which is preliminary data.</text>
</comment>
<organism evidence="1">
    <name type="scientific">marine sediment metagenome</name>
    <dbReference type="NCBI Taxonomy" id="412755"/>
    <lineage>
        <taxon>unclassified sequences</taxon>
        <taxon>metagenomes</taxon>
        <taxon>ecological metagenomes</taxon>
    </lineage>
</organism>
<reference evidence="1" key="1">
    <citation type="journal article" date="2015" name="Nature">
        <title>Complex archaea that bridge the gap between prokaryotes and eukaryotes.</title>
        <authorList>
            <person name="Spang A."/>
            <person name="Saw J.H."/>
            <person name="Jorgensen S.L."/>
            <person name="Zaremba-Niedzwiedzka K."/>
            <person name="Martijn J."/>
            <person name="Lind A.E."/>
            <person name="van Eijk R."/>
            <person name="Schleper C."/>
            <person name="Guy L."/>
            <person name="Ettema T.J."/>
        </authorList>
    </citation>
    <scope>NUCLEOTIDE SEQUENCE</scope>
</reference>
<proteinExistence type="predicted"/>
<dbReference type="AlphaFoldDB" id="A0A0F9D3R6"/>
<dbReference type="EMBL" id="LAZR01041257">
    <property type="protein sequence ID" value="KKL12441.1"/>
    <property type="molecule type" value="Genomic_DNA"/>
</dbReference>
<evidence type="ECO:0000313" key="1">
    <source>
        <dbReference type="EMBL" id="KKL12441.1"/>
    </source>
</evidence>
<protein>
    <submittedName>
        <fullName evidence="1">Uncharacterized protein</fullName>
    </submittedName>
</protein>